<evidence type="ECO:0000313" key="2">
    <source>
        <dbReference type="Proteomes" id="UP000238479"/>
    </source>
</evidence>
<sequence>MNRFVMNTYTKRMMSKSQALARLRFNRTLEMVTYHLPVASGMDLALKLK</sequence>
<reference evidence="1 2" key="1">
    <citation type="journal article" date="2018" name="Nat. Genet.">
        <title>The Rosa genome provides new insights in the design of modern roses.</title>
        <authorList>
            <person name="Bendahmane M."/>
        </authorList>
    </citation>
    <scope>NUCLEOTIDE SEQUENCE [LARGE SCALE GENOMIC DNA]</scope>
    <source>
        <strain evidence="2">cv. Old Blush</strain>
    </source>
</reference>
<dbReference type="EMBL" id="PDCK01000040">
    <property type="protein sequence ID" value="PRQ46339.1"/>
    <property type="molecule type" value="Genomic_DNA"/>
</dbReference>
<proteinExistence type="predicted"/>
<comment type="caution">
    <text evidence="1">The sequence shown here is derived from an EMBL/GenBank/DDBJ whole genome shotgun (WGS) entry which is preliminary data.</text>
</comment>
<name>A0A2P6RIS6_ROSCH</name>
<evidence type="ECO:0000313" key="1">
    <source>
        <dbReference type="EMBL" id="PRQ46339.1"/>
    </source>
</evidence>
<dbReference type="Gramene" id="PRQ46339">
    <property type="protein sequence ID" value="PRQ46339"/>
    <property type="gene ID" value="RchiOBHm_Chr2g0088001"/>
</dbReference>
<dbReference type="Proteomes" id="UP000238479">
    <property type="component" value="Chromosome 2"/>
</dbReference>
<keyword evidence="2" id="KW-1185">Reference proteome</keyword>
<protein>
    <submittedName>
        <fullName evidence="1">Uncharacterized protein</fullName>
    </submittedName>
</protein>
<accession>A0A2P6RIS6</accession>
<gene>
    <name evidence="1" type="ORF">RchiOBHm_Chr2g0088001</name>
</gene>
<dbReference type="AlphaFoldDB" id="A0A2P6RIS6"/>
<organism evidence="1 2">
    <name type="scientific">Rosa chinensis</name>
    <name type="common">China rose</name>
    <dbReference type="NCBI Taxonomy" id="74649"/>
    <lineage>
        <taxon>Eukaryota</taxon>
        <taxon>Viridiplantae</taxon>
        <taxon>Streptophyta</taxon>
        <taxon>Embryophyta</taxon>
        <taxon>Tracheophyta</taxon>
        <taxon>Spermatophyta</taxon>
        <taxon>Magnoliopsida</taxon>
        <taxon>eudicotyledons</taxon>
        <taxon>Gunneridae</taxon>
        <taxon>Pentapetalae</taxon>
        <taxon>rosids</taxon>
        <taxon>fabids</taxon>
        <taxon>Rosales</taxon>
        <taxon>Rosaceae</taxon>
        <taxon>Rosoideae</taxon>
        <taxon>Rosoideae incertae sedis</taxon>
        <taxon>Rosa</taxon>
    </lineage>
</organism>